<name>A0A0L8GRY7_OCTBM</name>
<dbReference type="EMBL" id="KQ420595">
    <property type="protein sequence ID" value="KOF79831.1"/>
    <property type="molecule type" value="Genomic_DNA"/>
</dbReference>
<reference evidence="4" key="1">
    <citation type="submission" date="2015-07" db="EMBL/GenBank/DDBJ databases">
        <title>MeaNS - Measles Nucleotide Surveillance Program.</title>
        <authorList>
            <person name="Tran T."/>
            <person name="Druce J."/>
        </authorList>
    </citation>
    <scope>NUCLEOTIDE SEQUENCE</scope>
    <source>
        <strain evidence="4">UCB-OBI-ISO-001</strain>
        <tissue evidence="4">Gonad</tissue>
    </source>
</reference>
<dbReference type="InterPro" id="IPR018114">
    <property type="entry name" value="TRYPSIN_HIS"/>
</dbReference>
<feature type="domain" description="Peptidase S1" evidence="3">
    <location>
        <begin position="147"/>
        <end position="317"/>
    </location>
</feature>
<dbReference type="STRING" id="37653.A0A0L8GRY7"/>
<dbReference type="AlphaFoldDB" id="A0A0L8GRY7"/>
<gene>
    <name evidence="4" type="ORF">OCBIM_22028870mg</name>
</gene>
<protein>
    <recommendedName>
        <fullName evidence="3">Peptidase S1 domain-containing protein</fullName>
    </recommendedName>
</protein>
<dbReference type="SUPFAM" id="SSF50494">
    <property type="entry name" value="Trypsin-like serine proteases"/>
    <property type="match status" value="1"/>
</dbReference>
<dbReference type="InterPro" id="IPR043504">
    <property type="entry name" value="Peptidase_S1_PA_chymotrypsin"/>
</dbReference>
<dbReference type="OrthoDB" id="10037376at2759"/>
<dbReference type="InterPro" id="IPR050966">
    <property type="entry name" value="Glutamyl_endopeptidase"/>
</dbReference>
<accession>A0A0L8GRY7</accession>
<comment type="similarity">
    <text evidence="1">Belongs to the peptidase S1 family.</text>
</comment>
<dbReference type="InterPro" id="IPR001254">
    <property type="entry name" value="Trypsin_dom"/>
</dbReference>
<evidence type="ECO:0000313" key="4">
    <source>
        <dbReference type="EMBL" id="KOF79831.1"/>
    </source>
</evidence>
<evidence type="ECO:0000256" key="2">
    <source>
        <dbReference type="ARBA" id="ARBA00022729"/>
    </source>
</evidence>
<evidence type="ECO:0000259" key="3">
    <source>
        <dbReference type="Pfam" id="PF00089"/>
    </source>
</evidence>
<dbReference type="GO" id="GO:0004252">
    <property type="term" value="F:serine-type endopeptidase activity"/>
    <property type="evidence" value="ECO:0007669"/>
    <property type="project" value="InterPro"/>
</dbReference>
<dbReference type="InterPro" id="IPR009003">
    <property type="entry name" value="Peptidase_S1_PA"/>
</dbReference>
<dbReference type="PANTHER" id="PTHR15462:SF8">
    <property type="entry name" value="SERINE PROTEASE"/>
    <property type="match status" value="1"/>
</dbReference>
<dbReference type="PROSITE" id="PS00134">
    <property type="entry name" value="TRYPSIN_HIS"/>
    <property type="match status" value="1"/>
</dbReference>
<evidence type="ECO:0000256" key="1">
    <source>
        <dbReference type="ARBA" id="ARBA00007664"/>
    </source>
</evidence>
<dbReference type="Gene3D" id="2.40.10.10">
    <property type="entry name" value="Trypsin-like serine proteases"/>
    <property type="match status" value="1"/>
</dbReference>
<proteinExistence type="inferred from homology"/>
<dbReference type="GO" id="GO:0006508">
    <property type="term" value="P:proteolysis"/>
    <property type="evidence" value="ECO:0007669"/>
    <property type="project" value="InterPro"/>
</dbReference>
<dbReference type="Pfam" id="PF00089">
    <property type="entry name" value="Trypsin"/>
    <property type="match status" value="1"/>
</dbReference>
<dbReference type="PANTHER" id="PTHR15462">
    <property type="entry name" value="SERINE PROTEASE"/>
    <property type="match status" value="1"/>
</dbReference>
<organism evidence="4">
    <name type="scientific">Octopus bimaculoides</name>
    <name type="common">California two-spotted octopus</name>
    <dbReference type="NCBI Taxonomy" id="37653"/>
    <lineage>
        <taxon>Eukaryota</taxon>
        <taxon>Metazoa</taxon>
        <taxon>Spiralia</taxon>
        <taxon>Lophotrochozoa</taxon>
        <taxon>Mollusca</taxon>
        <taxon>Cephalopoda</taxon>
        <taxon>Coleoidea</taxon>
        <taxon>Octopodiformes</taxon>
        <taxon>Octopoda</taxon>
        <taxon>Incirrata</taxon>
        <taxon>Octopodidae</taxon>
        <taxon>Octopus</taxon>
    </lineage>
</organism>
<sequence>MFFTPERTYFYMFLCTLIGFMSATNLYDNKYETIISELSHELLSSENNLLVDVSKVLFTISSLNSNFPLINNQPYQSYLSIIRSYFHFRKSLRNEATPLSVHKKRNGSTWHKRIPDKRNQHKRYSCISARLLYPLRDFGKNVVILSSGCSGTLLSAQFVLTAAHCVHNGRTSFTNLQVIIQETILSRRIHYVKRITVPKGWLLVDNLVDTERYMNDYAVLELAVEVTGRREFMKLKAPDRNTMAFDMYYMGFTFKQELKFSINTCPWETGRLFMNHNLITRVCGAGSGHSGSAVFTYNQQKGFRISGIVSHARMIKTNHANRSNGQWTVITALTDSRIKHICSIVQAGTTRSSGGSCDQRQIHLFY</sequence>
<keyword evidence="2" id="KW-0732">Signal</keyword>